<dbReference type="InterPro" id="IPR038626">
    <property type="entry name" value="Rof-like_sf"/>
</dbReference>
<keyword evidence="2" id="KW-1185">Reference proteome</keyword>
<name>A0A271IWT1_9BACT</name>
<evidence type="ECO:0000313" key="2">
    <source>
        <dbReference type="Proteomes" id="UP000216339"/>
    </source>
</evidence>
<dbReference type="InterPro" id="IPR023534">
    <property type="entry name" value="Rof/RNase_P-like"/>
</dbReference>
<evidence type="ECO:0000313" key="1">
    <source>
        <dbReference type="EMBL" id="PAP75691.1"/>
    </source>
</evidence>
<dbReference type="OrthoDB" id="5344363at2"/>
<reference evidence="1 2" key="1">
    <citation type="submission" date="2016-11" db="EMBL/GenBank/DDBJ databases">
        <title>Study of marine rhodopsin-containing bacteria.</title>
        <authorList>
            <person name="Yoshizawa S."/>
            <person name="Kumagai Y."/>
            <person name="Kogure K."/>
        </authorList>
    </citation>
    <scope>NUCLEOTIDE SEQUENCE [LARGE SCALE GENOMIC DNA]</scope>
    <source>
        <strain evidence="1 2">SAORIC-28</strain>
    </source>
</reference>
<protein>
    <submittedName>
        <fullName evidence="1">Uncharacterized protein</fullName>
    </submittedName>
</protein>
<accession>A0A271IWT1</accession>
<dbReference type="SUPFAM" id="SSF101744">
    <property type="entry name" value="Rof/RNase P subunit-like"/>
    <property type="match status" value="1"/>
</dbReference>
<comment type="caution">
    <text evidence="1">The sequence shown here is derived from an EMBL/GenBank/DDBJ whole genome shotgun (WGS) entry which is preliminary data.</text>
</comment>
<dbReference type="Gene3D" id="2.30.30.400">
    <property type="entry name" value="Rof-like"/>
    <property type="match status" value="1"/>
</dbReference>
<dbReference type="AlphaFoldDB" id="A0A271IWT1"/>
<dbReference type="EMBL" id="MQWD01000001">
    <property type="protein sequence ID" value="PAP75691.1"/>
    <property type="molecule type" value="Genomic_DNA"/>
</dbReference>
<sequence>MSNAAGYTLIACGVHDRLEHWAVRGDTVEVVWRDGDAERQESTTIADVYARGGADWVRLGTGAEVRADRLVRVGGVAVTSAC</sequence>
<dbReference type="RefSeq" id="WP_095509334.1">
    <property type="nucleotide sequence ID" value="NZ_MQWD01000001.1"/>
</dbReference>
<proteinExistence type="predicted"/>
<dbReference type="Proteomes" id="UP000216339">
    <property type="component" value="Unassembled WGS sequence"/>
</dbReference>
<gene>
    <name evidence="1" type="ORF">BSZ37_04190</name>
</gene>
<organism evidence="1 2">
    <name type="scientific">Rubrivirga marina</name>
    <dbReference type="NCBI Taxonomy" id="1196024"/>
    <lineage>
        <taxon>Bacteria</taxon>
        <taxon>Pseudomonadati</taxon>
        <taxon>Rhodothermota</taxon>
        <taxon>Rhodothermia</taxon>
        <taxon>Rhodothermales</taxon>
        <taxon>Rubricoccaceae</taxon>
        <taxon>Rubrivirga</taxon>
    </lineage>
</organism>